<evidence type="ECO:0000313" key="1">
    <source>
        <dbReference type="EMBL" id="MFC1409027.1"/>
    </source>
</evidence>
<keyword evidence="2" id="KW-1185">Reference proteome</keyword>
<dbReference type="Proteomes" id="UP001592582">
    <property type="component" value="Unassembled WGS sequence"/>
</dbReference>
<sequence>MPTRIPVPAAATRLWNRIPPALRLPLTVFTSCWIVLLIWWAAFFPGLMSYDSVAYVWQVSTGNWMGNHSILYDSFVWLSLQITGDLWLLTLGQTIVMAATLAYTSVALRDLGARGRWCALAALAVVSLPSSGTLSIFIWKDAAFGIAALLAFAASARLLARRIKGRGQVRDRAFYWDMAVLGVGFLGISLFRNNSVLVILFAFPFFVIALTGMRRWITALTAGATAVFLLLQFVVYPAVGIVMPTTDQVYAFNYADIADAYGRHPGTFTASDLATMEKVAPLSFWRGPASNCYSVDATLAKPFDHKAAAANNDALMTVWYNVLKRTPQDITYAHICRADIAWSIWPGPTSLKAGTLITTTPIPKNLYGWANWNQQVKHSPYRPIMKSRPLSTTLHKAGTFVYNISMTPQLQWLLWRGALWCYLLYGIAIAYAVRLRRRPAYALVGITVGLQLTVLAANPAQLARYMLPPFYIGIMSLALLPTLRAAKSQPAAVPAAPPLAADPEVAEAGEPGGATAAPVETAGSARH</sequence>
<reference evidence="1 2" key="1">
    <citation type="submission" date="2024-09" db="EMBL/GenBank/DDBJ databases">
        <authorList>
            <person name="Lee S.D."/>
        </authorList>
    </citation>
    <scope>NUCLEOTIDE SEQUENCE [LARGE SCALE GENOMIC DNA]</scope>
    <source>
        <strain evidence="1 2">N1-1</strain>
    </source>
</reference>
<name>A0ABV6V5Y0_9ACTN</name>
<proteinExistence type="predicted"/>
<dbReference type="EMBL" id="JBHEZX010000003">
    <property type="protein sequence ID" value="MFC1409027.1"/>
    <property type="molecule type" value="Genomic_DNA"/>
</dbReference>
<protein>
    <submittedName>
        <fullName evidence="1">Uncharacterized protein</fullName>
    </submittedName>
</protein>
<evidence type="ECO:0000313" key="2">
    <source>
        <dbReference type="Proteomes" id="UP001592582"/>
    </source>
</evidence>
<accession>A0ABV6V5Y0</accession>
<organism evidence="1 2">
    <name type="scientific">Streptacidiphilus alkalitolerans</name>
    <dbReference type="NCBI Taxonomy" id="3342712"/>
    <lineage>
        <taxon>Bacteria</taxon>
        <taxon>Bacillati</taxon>
        <taxon>Actinomycetota</taxon>
        <taxon>Actinomycetes</taxon>
        <taxon>Kitasatosporales</taxon>
        <taxon>Streptomycetaceae</taxon>
        <taxon>Streptacidiphilus</taxon>
    </lineage>
</organism>
<gene>
    <name evidence="1" type="ORF">ACEZDG_07000</name>
</gene>
<comment type="caution">
    <text evidence="1">The sequence shown here is derived from an EMBL/GenBank/DDBJ whole genome shotgun (WGS) entry which is preliminary data.</text>
</comment>